<feature type="domain" description="BED-type" evidence="11">
    <location>
        <begin position="108"/>
        <end position="157"/>
    </location>
</feature>
<keyword evidence="2" id="KW-0479">Metal-binding</keyword>
<dbReference type="InterPro" id="IPR003656">
    <property type="entry name" value="Znf_BED"/>
</dbReference>
<keyword evidence="12" id="KW-1185">Reference proteome</keyword>
<dbReference type="SUPFAM" id="SSF53098">
    <property type="entry name" value="Ribonuclease H-like"/>
    <property type="match status" value="1"/>
</dbReference>
<evidence type="ECO:0000256" key="7">
    <source>
        <dbReference type="ARBA" id="ARBA00023163"/>
    </source>
</evidence>
<dbReference type="GO" id="GO:0005634">
    <property type="term" value="C:nucleus"/>
    <property type="evidence" value="ECO:0007669"/>
    <property type="project" value="UniProtKB-SubCell"/>
</dbReference>
<keyword evidence="3 9" id="KW-0863">Zinc-finger</keyword>
<dbReference type="InParanoid" id="A0A2I4B7Y9"/>
<evidence type="ECO:0000256" key="8">
    <source>
        <dbReference type="ARBA" id="ARBA00023242"/>
    </source>
</evidence>
<dbReference type="AlphaFoldDB" id="A0A2I4B7Y9"/>
<dbReference type="SUPFAM" id="SSF57667">
    <property type="entry name" value="beta-beta-alpha zinc fingers"/>
    <property type="match status" value="2"/>
</dbReference>
<dbReference type="OrthoDB" id="8414791at2759"/>
<dbReference type="GO" id="GO:0003677">
    <property type="term" value="F:DNA binding"/>
    <property type="evidence" value="ECO:0007669"/>
    <property type="project" value="UniProtKB-KW"/>
</dbReference>
<evidence type="ECO:0000256" key="2">
    <source>
        <dbReference type="ARBA" id="ARBA00022723"/>
    </source>
</evidence>
<dbReference type="Proteomes" id="UP000192220">
    <property type="component" value="Unplaced"/>
</dbReference>
<keyword evidence="4" id="KW-0862">Zinc</keyword>
<keyword evidence="7" id="KW-0804">Transcription</keyword>
<evidence type="ECO:0000256" key="10">
    <source>
        <dbReference type="SAM" id="MobiDB-lite"/>
    </source>
</evidence>
<keyword evidence="8" id="KW-0539">Nucleus</keyword>
<evidence type="ECO:0000313" key="12">
    <source>
        <dbReference type="Proteomes" id="UP000192220"/>
    </source>
</evidence>
<gene>
    <name evidence="13" type="primary">LOC106517500</name>
</gene>
<dbReference type="KEGG" id="alim:106517500"/>
<comment type="subcellular location">
    <subcellularLocation>
        <location evidence="1">Nucleus</location>
    </subcellularLocation>
</comment>
<protein>
    <submittedName>
        <fullName evidence="13">Zinc finger BED domain-containing protein 1</fullName>
    </submittedName>
</protein>
<dbReference type="GO" id="GO:0009791">
    <property type="term" value="P:post-embryonic development"/>
    <property type="evidence" value="ECO:0007669"/>
    <property type="project" value="UniProtKB-ARBA"/>
</dbReference>
<dbReference type="InterPro" id="IPR012337">
    <property type="entry name" value="RNaseH-like_sf"/>
</dbReference>
<evidence type="ECO:0000256" key="9">
    <source>
        <dbReference type="PROSITE-ProRule" id="PRU00027"/>
    </source>
</evidence>
<feature type="domain" description="BED-type" evidence="11">
    <location>
        <begin position="6"/>
        <end position="48"/>
    </location>
</feature>
<dbReference type="InterPro" id="IPR008906">
    <property type="entry name" value="HATC_C_dom"/>
</dbReference>
<dbReference type="PANTHER" id="PTHR46481">
    <property type="entry name" value="ZINC FINGER BED DOMAIN-CONTAINING PROTEIN 4"/>
    <property type="match status" value="1"/>
</dbReference>
<feature type="region of interest" description="Disordered" evidence="10">
    <location>
        <begin position="70"/>
        <end position="110"/>
    </location>
</feature>
<dbReference type="InterPro" id="IPR036236">
    <property type="entry name" value="Znf_C2H2_sf"/>
</dbReference>
<evidence type="ECO:0000256" key="4">
    <source>
        <dbReference type="ARBA" id="ARBA00022833"/>
    </source>
</evidence>
<dbReference type="RefSeq" id="XP_013863827.1">
    <property type="nucleotide sequence ID" value="XM_014008373.1"/>
</dbReference>
<dbReference type="SUPFAM" id="SSF140996">
    <property type="entry name" value="Hermes dimerisation domain"/>
    <property type="match status" value="1"/>
</dbReference>
<organism evidence="12 13">
    <name type="scientific">Austrofundulus limnaeus</name>
    <name type="common">Annual killifish</name>
    <dbReference type="NCBI Taxonomy" id="52670"/>
    <lineage>
        <taxon>Eukaryota</taxon>
        <taxon>Metazoa</taxon>
        <taxon>Chordata</taxon>
        <taxon>Craniata</taxon>
        <taxon>Vertebrata</taxon>
        <taxon>Euteleostomi</taxon>
        <taxon>Actinopterygii</taxon>
        <taxon>Neopterygii</taxon>
        <taxon>Teleostei</taxon>
        <taxon>Neoteleostei</taxon>
        <taxon>Acanthomorphata</taxon>
        <taxon>Ovalentaria</taxon>
        <taxon>Atherinomorphae</taxon>
        <taxon>Cyprinodontiformes</taxon>
        <taxon>Rivulidae</taxon>
        <taxon>Austrofundulus</taxon>
    </lineage>
</organism>
<dbReference type="GeneID" id="106517500"/>
<proteinExistence type="predicted"/>
<dbReference type="FunCoup" id="A0A2I4B7Y9">
    <property type="interactions" value="2"/>
</dbReference>
<sequence length="683" mass="77024">MKRGAKRRSSVWTCFEQLGKNWVRCKKCHTTLKYCGGATTSMMAHMTRHLPIEPLEEEDDDEKLVISAAPRTEEDSSSEAAHGASASPNTNTTASPPPEREQGERKRTRRSSVWDIFIKEDNEVRCTICDTKLKYMSSTTSMMYHIKNKHAEKDATSGDGVTTHAEVTELICRMIEKDMFPISVVNGDGFRELLAHTVHGYKMPSADDIAHSIEYHYQEKAEKLLLQMRKVEKMSLTVDFWAALPFQKYMTISCSFITEDWQGRSAVVHTHKLPSENHNTESITELLLSTAHSWGIAEKVITCVHNGTEKIWAHQACTSVNMNFVTCFATTLQRAVTDGLSEALLQIVAAAGRLVQHFTDNILASEALEQKQMQMCLPQHKLIKSSRARWDTICDMFERLLVHRWAIKAILSDRTVTSRQEAQALEIEDDCWQMIENFTPVLATLKWATTVISAETEASISNIYPITFSLIQIHLVPKENDVEQVLEFKLKVQNSLRKNMDVDSCDLASKPALIASMLDPRHKHLSFLTPAGRLTAKVKLHELVSKLETAITASLPKDEQQEIPVTPDISQMAQLSKTRSNTKNTMAMLLGSNYSSSYATDSEAQVDYYLRDIAPSLDINPLDWWRVNGPRFPKVATLAKHYLCIPGISLPPLLSEAGETFATNRTRLSPEHVNMIIFVNRNT</sequence>
<evidence type="ECO:0000256" key="6">
    <source>
        <dbReference type="ARBA" id="ARBA00023125"/>
    </source>
</evidence>
<dbReference type="GO" id="GO:0046983">
    <property type="term" value="F:protein dimerization activity"/>
    <property type="evidence" value="ECO:0007669"/>
    <property type="project" value="InterPro"/>
</dbReference>
<keyword evidence="5" id="KW-0805">Transcription regulation</keyword>
<accession>A0A2I4B7Y9</accession>
<evidence type="ECO:0000259" key="11">
    <source>
        <dbReference type="PROSITE" id="PS50808"/>
    </source>
</evidence>
<evidence type="ECO:0000256" key="1">
    <source>
        <dbReference type="ARBA" id="ARBA00004123"/>
    </source>
</evidence>
<evidence type="ECO:0000313" key="13">
    <source>
        <dbReference type="RefSeq" id="XP_013863827.1"/>
    </source>
</evidence>
<keyword evidence="6" id="KW-0238">DNA-binding</keyword>
<dbReference type="InterPro" id="IPR052035">
    <property type="entry name" value="ZnF_BED_domain_contain"/>
</dbReference>
<name>A0A2I4B7Y9_AUSLI</name>
<evidence type="ECO:0000256" key="5">
    <source>
        <dbReference type="ARBA" id="ARBA00023015"/>
    </source>
</evidence>
<dbReference type="PANTHER" id="PTHR46481:SF10">
    <property type="entry name" value="ZINC FINGER BED DOMAIN-CONTAINING PROTEIN 39"/>
    <property type="match status" value="1"/>
</dbReference>
<dbReference type="Pfam" id="PF05699">
    <property type="entry name" value="Dimer_Tnp_hAT"/>
    <property type="match status" value="1"/>
</dbReference>
<dbReference type="GO" id="GO:0008270">
    <property type="term" value="F:zinc ion binding"/>
    <property type="evidence" value="ECO:0007669"/>
    <property type="project" value="UniProtKB-KW"/>
</dbReference>
<dbReference type="Pfam" id="PF02892">
    <property type="entry name" value="zf-BED"/>
    <property type="match status" value="1"/>
</dbReference>
<evidence type="ECO:0000256" key="3">
    <source>
        <dbReference type="ARBA" id="ARBA00022771"/>
    </source>
</evidence>
<feature type="compositionally biased region" description="Low complexity" evidence="10">
    <location>
        <begin position="78"/>
        <end position="94"/>
    </location>
</feature>
<reference evidence="13" key="1">
    <citation type="submission" date="2025-08" db="UniProtKB">
        <authorList>
            <consortium name="RefSeq"/>
        </authorList>
    </citation>
    <scope>IDENTIFICATION</scope>
</reference>
<dbReference type="PROSITE" id="PS50808">
    <property type="entry name" value="ZF_BED"/>
    <property type="match status" value="2"/>
</dbReference>
<dbReference type="SMART" id="SM00614">
    <property type="entry name" value="ZnF_BED"/>
    <property type="match status" value="2"/>
</dbReference>